<evidence type="ECO:0000256" key="1">
    <source>
        <dbReference type="ARBA" id="ARBA00011073"/>
    </source>
</evidence>
<evidence type="ECO:0000256" key="4">
    <source>
        <dbReference type="SAM" id="MobiDB-lite"/>
    </source>
</evidence>
<dbReference type="AlphaFoldDB" id="A0A5Q4BGB3"/>
<dbReference type="SUPFAM" id="SSF52743">
    <property type="entry name" value="Subtilisin-like"/>
    <property type="match status" value="1"/>
</dbReference>
<feature type="compositionally biased region" description="Basic and acidic residues" evidence="4">
    <location>
        <begin position="703"/>
        <end position="715"/>
    </location>
</feature>
<feature type="compositionally biased region" description="Low complexity" evidence="4">
    <location>
        <begin position="115"/>
        <end position="132"/>
    </location>
</feature>
<organism evidence="5 6">
    <name type="scientific">Colletotrichum shisoi</name>
    <dbReference type="NCBI Taxonomy" id="2078593"/>
    <lineage>
        <taxon>Eukaryota</taxon>
        <taxon>Fungi</taxon>
        <taxon>Dikarya</taxon>
        <taxon>Ascomycota</taxon>
        <taxon>Pezizomycotina</taxon>
        <taxon>Sordariomycetes</taxon>
        <taxon>Hypocreomycetidae</taxon>
        <taxon>Glomerellales</taxon>
        <taxon>Glomerellaceae</taxon>
        <taxon>Colletotrichum</taxon>
        <taxon>Colletotrichum destructivum species complex</taxon>
    </lineage>
</organism>
<dbReference type="GO" id="GO:0006508">
    <property type="term" value="P:proteolysis"/>
    <property type="evidence" value="ECO:0007669"/>
    <property type="project" value="UniProtKB-KW"/>
</dbReference>
<feature type="region of interest" description="Disordered" evidence="4">
    <location>
        <begin position="570"/>
        <end position="596"/>
    </location>
</feature>
<feature type="region of interest" description="Disordered" evidence="4">
    <location>
        <begin position="1"/>
        <end position="42"/>
    </location>
</feature>
<dbReference type="EMBL" id="PUHP01001531">
    <property type="protein sequence ID" value="TQN65619.1"/>
    <property type="molecule type" value="Genomic_DNA"/>
</dbReference>
<evidence type="ECO:0000256" key="2">
    <source>
        <dbReference type="ARBA" id="ARBA00022670"/>
    </source>
</evidence>
<keyword evidence="2 5" id="KW-0645">Protease</keyword>
<feature type="compositionally biased region" description="Low complexity" evidence="4">
    <location>
        <begin position="23"/>
        <end position="42"/>
    </location>
</feature>
<dbReference type="Proteomes" id="UP000326340">
    <property type="component" value="Unassembled WGS sequence"/>
</dbReference>
<dbReference type="InterPro" id="IPR050131">
    <property type="entry name" value="Peptidase_S8_subtilisin-like"/>
</dbReference>
<feature type="region of interest" description="Disordered" evidence="4">
    <location>
        <begin position="85"/>
        <end position="132"/>
    </location>
</feature>
<gene>
    <name evidence="5" type="primary">Alp1-1</name>
    <name evidence="5" type="ORF">CSHISOI_09811</name>
</gene>
<name>A0A5Q4BGB3_9PEZI</name>
<dbReference type="PANTHER" id="PTHR43806:SF58">
    <property type="entry name" value="ALKALINE PROTEASE 1-RELATED"/>
    <property type="match status" value="1"/>
</dbReference>
<keyword evidence="6" id="KW-1185">Reference proteome</keyword>
<keyword evidence="3" id="KW-0720">Serine protease</keyword>
<evidence type="ECO:0000313" key="6">
    <source>
        <dbReference type="Proteomes" id="UP000326340"/>
    </source>
</evidence>
<sequence>MIPHSGTTTSHAPSCSPANPPITTSRPVSSAAPTSTAPVTTTVSNGDTIVVAVGVVVVGGTGGGFFTIAGSAAAPVAVGAGTAVTASSSSEGDKPDNPDRPPSSVPPVSSEPPKESTSTSPASSASTSAVPSGIPTSCVIFPKDGATDQEKKDFLALLDKELGTGNYRVTSDTVVLFVSAKITAAQETTISIGGIEPVVEFDTNAGASVPVPNSKRDKDVHEKWWMESLDKLGRIRKRAVVKQDRAPTELIMFSQPPPMDLAVLKSYTYDDSAGADITVYVLDSGYHTWNTEYTGMAVKPRWIFAGAQADKSVENDVDPDGHGSCAGSKVNGPKYGVAKKTNLVVVKAENNSFDMLDGLNKILEDVRSKKLQGQAIVSFSLSIDKPTTFNRETIEHYVKELIKEDMSSWLRPETTTGRRSRTEKRPLSMSTPGRGPCIMAADGVPIINVGAVDNTGKNASFSQGGPLVHVMAPGVQVQCAANSVFFGTQKKNGTFFVAGLAAYLLALGEYPELYQTGKVAENMKKLLMDMAYQRTPDGGQVAFNGQGAVCSRPSSAKFRRQDLSGEACSVVSSTTTIPPNPTSAPPPPPPPPPAPKTLFSLEEQVDAGTTACFPTTGFSSTPGTTYSFSFDVDAGMLVSIQTGSTDEGYHQSKGSWTGTFYAESGSALKICATGTGSGSLPLTFAITEEPSQPVKAPSGGKVFKLDEKVSRNKTT</sequence>
<keyword evidence="3" id="KW-0378">Hydrolase</keyword>
<dbReference type="InterPro" id="IPR036852">
    <property type="entry name" value="Peptidase_S8/S53_dom_sf"/>
</dbReference>
<evidence type="ECO:0000256" key="3">
    <source>
        <dbReference type="ARBA" id="ARBA00022825"/>
    </source>
</evidence>
<comment type="similarity">
    <text evidence="1">Belongs to the peptidase S8 family.</text>
</comment>
<reference evidence="5 6" key="1">
    <citation type="journal article" date="2019" name="Sci. Rep.">
        <title>Colletotrichum shisoi sp. nov., an anthracnose pathogen of Perilla frutescens in Japan: molecular phylogenetic, morphological and genomic evidence.</title>
        <authorList>
            <person name="Gan P."/>
            <person name="Tsushima A."/>
            <person name="Hiroyama R."/>
            <person name="Narusaka M."/>
            <person name="Takano Y."/>
            <person name="Narusaka Y."/>
            <person name="Kawaradani M."/>
            <person name="Damm U."/>
            <person name="Shirasu K."/>
        </authorList>
    </citation>
    <scope>NUCLEOTIDE SEQUENCE [LARGE SCALE GENOMIC DNA]</scope>
    <source>
        <strain evidence="5 6">PG-2018a</strain>
    </source>
</reference>
<accession>A0A5Q4BGB3</accession>
<comment type="caution">
    <text evidence="5">The sequence shown here is derived from an EMBL/GenBank/DDBJ whole genome shotgun (WGS) entry which is preliminary data.</text>
</comment>
<feature type="compositionally biased region" description="Polar residues" evidence="4">
    <location>
        <begin position="1"/>
        <end position="17"/>
    </location>
</feature>
<dbReference type="GO" id="GO:0004252">
    <property type="term" value="F:serine-type endopeptidase activity"/>
    <property type="evidence" value="ECO:0007669"/>
    <property type="project" value="InterPro"/>
</dbReference>
<dbReference type="PANTHER" id="PTHR43806">
    <property type="entry name" value="PEPTIDASE S8"/>
    <property type="match status" value="1"/>
</dbReference>
<feature type="compositionally biased region" description="Pro residues" evidence="4">
    <location>
        <begin position="578"/>
        <end position="595"/>
    </location>
</feature>
<proteinExistence type="inferred from homology"/>
<feature type="region of interest" description="Disordered" evidence="4">
    <location>
        <begin position="411"/>
        <end position="434"/>
    </location>
</feature>
<dbReference type="OrthoDB" id="1896086at2759"/>
<dbReference type="Gene3D" id="3.40.50.200">
    <property type="entry name" value="Peptidase S8/S53 domain"/>
    <property type="match status" value="1"/>
</dbReference>
<protein>
    <submittedName>
        <fullName evidence="5">Alkaline protease 1</fullName>
    </submittedName>
</protein>
<feature type="non-terminal residue" evidence="5">
    <location>
        <position position="715"/>
    </location>
</feature>
<feature type="region of interest" description="Disordered" evidence="4">
    <location>
        <begin position="691"/>
        <end position="715"/>
    </location>
</feature>
<evidence type="ECO:0000313" key="5">
    <source>
        <dbReference type="EMBL" id="TQN65619.1"/>
    </source>
</evidence>